<name>A0A4Y1VGH3_BACUN</name>
<evidence type="ECO:0000313" key="1">
    <source>
        <dbReference type="EMBL" id="BBK87207.1"/>
    </source>
</evidence>
<protein>
    <submittedName>
        <fullName evidence="1">Uncharacterized protein</fullName>
    </submittedName>
</protein>
<reference evidence="1 2" key="1">
    <citation type="submission" date="2019-06" db="EMBL/GenBank/DDBJ databases">
        <title>Complete genome sequence of Bacteroides uniformis NBRC 113350.</title>
        <authorList>
            <person name="Miura T."/>
            <person name="Furukawa M."/>
            <person name="Shimamura M."/>
            <person name="Ohyama Y."/>
            <person name="Yamazoe A."/>
            <person name="Kawasaki H."/>
        </authorList>
    </citation>
    <scope>NUCLEOTIDE SEQUENCE [LARGE SCALE GENOMIC DNA]</scope>
    <source>
        <strain evidence="1 2">NBRC 113350</strain>
    </source>
</reference>
<dbReference type="Proteomes" id="UP000320533">
    <property type="component" value="Chromosome"/>
</dbReference>
<organism evidence="1 2">
    <name type="scientific">Bacteroides uniformis</name>
    <dbReference type="NCBI Taxonomy" id="820"/>
    <lineage>
        <taxon>Bacteria</taxon>
        <taxon>Pseudomonadati</taxon>
        <taxon>Bacteroidota</taxon>
        <taxon>Bacteroidia</taxon>
        <taxon>Bacteroidales</taxon>
        <taxon>Bacteroidaceae</taxon>
        <taxon>Bacteroides</taxon>
    </lineage>
</organism>
<proteinExistence type="predicted"/>
<dbReference type="KEGG" id="bun:Bun01g_15770"/>
<dbReference type="EMBL" id="AP019724">
    <property type="protein sequence ID" value="BBK87207.1"/>
    <property type="molecule type" value="Genomic_DNA"/>
</dbReference>
<accession>A0A4Y1VGH3</accession>
<sequence length="106" mass="11698">MPLYIEVGGDSREVHGLFGVSNTTMVNTGAGATKAPVMYRVDGTGAVNIKVEGQNAEVYTLKAEIGKAPQKIRVETRYEWTAERQDINDKYPGFADWVADPTANWY</sequence>
<dbReference type="AlphaFoldDB" id="A0A4Y1VGH3"/>
<gene>
    <name evidence="1" type="ORF">Bun01g_15770</name>
</gene>
<evidence type="ECO:0000313" key="2">
    <source>
        <dbReference type="Proteomes" id="UP000320533"/>
    </source>
</evidence>